<dbReference type="AlphaFoldDB" id="F8N8R7"/>
<protein>
    <submittedName>
        <fullName evidence="2">Uncharacterized protein</fullName>
    </submittedName>
</protein>
<sequence length="32" mass="3289">MGVNGMPTGSASERLNVPWGVSAGEGFMPSHK</sequence>
<gene>
    <name evidence="2" type="ORF">Premu_2276</name>
</gene>
<proteinExistence type="predicted"/>
<accession>F8N8R7</accession>
<dbReference type="Proteomes" id="UP000002772">
    <property type="component" value="Unassembled WGS sequence"/>
</dbReference>
<dbReference type="HOGENOM" id="CLU_3390789_0_0_10"/>
<evidence type="ECO:0000313" key="2">
    <source>
        <dbReference type="EMBL" id="EGN57662.1"/>
    </source>
</evidence>
<dbReference type="STRING" id="688246.Premu_2276"/>
<name>F8N8R7_9BACT</name>
<dbReference type="EMBL" id="GL945017">
    <property type="protein sequence ID" value="EGN57662.1"/>
    <property type="molecule type" value="Genomic_DNA"/>
</dbReference>
<evidence type="ECO:0000256" key="1">
    <source>
        <dbReference type="SAM" id="MobiDB-lite"/>
    </source>
</evidence>
<keyword evidence="3" id="KW-1185">Reference proteome</keyword>
<evidence type="ECO:0000313" key="3">
    <source>
        <dbReference type="Proteomes" id="UP000002772"/>
    </source>
</evidence>
<feature type="region of interest" description="Disordered" evidence="1">
    <location>
        <begin position="1"/>
        <end position="32"/>
    </location>
</feature>
<reference evidence="3" key="1">
    <citation type="journal article" date="2011" name="Stand. Genomic Sci.">
        <title>Non-contiguous finished genome sequence of the opportunistic oral pathogen Prevotella multisaccharivorax type strain (PPPA20).</title>
        <authorList>
            <person name="Pati A."/>
            <person name="Gronow S."/>
            <person name="Lu M."/>
            <person name="Lapidus A."/>
            <person name="Nolan M."/>
            <person name="Lucas S."/>
            <person name="Hammon N."/>
            <person name="Deshpande S."/>
            <person name="Cheng J.F."/>
            <person name="Tapia R."/>
            <person name="Han C."/>
            <person name="Goodwin L."/>
            <person name="Pitluck S."/>
            <person name="Liolios K."/>
            <person name="Pagani I."/>
            <person name="Mavromatis K."/>
            <person name="Mikhailova N."/>
            <person name="Huntemann M."/>
            <person name="Chen A."/>
            <person name="Palaniappan K."/>
            <person name="Land M."/>
            <person name="Hauser L."/>
            <person name="Detter J.C."/>
            <person name="Brambilla E.M."/>
            <person name="Rohde M."/>
            <person name="Goker M."/>
            <person name="Woyke T."/>
            <person name="Bristow J."/>
            <person name="Eisen J.A."/>
            <person name="Markowitz V."/>
            <person name="Hugenholtz P."/>
            <person name="Kyrpides N.C."/>
            <person name="Klenk H.P."/>
            <person name="Ivanova N."/>
        </authorList>
    </citation>
    <scope>NUCLEOTIDE SEQUENCE [LARGE SCALE GENOMIC DNA]</scope>
    <source>
        <strain evidence="3">DSM 17128</strain>
    </source>
</reference>
<organism evidence="2 3">
    <name type="scientific">Hallella multisaccharivorax DSM 17128</name>
    <dbReference type="NCBI Taxonomy" id="688246"/>
    <lineage>
        <taxon>Bacteria</taxon>
        <taxon>Pseudomonadati</taxon>
        <taxon>Bacteroidota</taxon>
        <taxon>Bacteroidia</taxon>
        <taxon>Bacteroidales</taxon>
        <taxon>Prevotellaceae</taxon>
        <taxon>Hallella</taxon>
    </lineage>
</organism>